<protein>
    <submittedName>
        <fullName evidence="11">SusC/RagA family TonB-linked outer membrane protein</fullName>
    </submittedName>
</protein>
<dbReference type="AlphaFoldDB" id="R9ICK3"/>
<dbReference type="Pfam" id="PF07715">
    <property type="entry name" value="Plug"/>
    <property type="match status" value="1"/>
</dbReference>
<dbReference type="Gene3D" id="2.170.130.10">
    <property type="entry name" value="TonB-dependent receptor, plug domain"/>
    <property type="match status" value="1"/>
</dbReference>
<dbReference type="InterPro" id="IPR037066">
    <property type="entry name" value="Plug_dom_sf"/>
</dbReference>
<comment type="subcellular location">
    <subcellularLocation>
        <location evidence="1 8">Cell outer membrane</location>
        <topology evidence="1 8">Multi-pass membrane protein</topology>
    </subcellularLocation>
</comment>
<keyword evidence="2 8" id="KW-0813">Transport</keyword>
<dbReference type="HOGENOM" id="CLU_004317_1_1_10"/>
<dbReference type="NCBIfam" id="TIGR04056">
    <property type="entry name" value="OMP_RagA_SusC"/>
    <property type="match status" value="1"/>
</dbReference>
<organism evidence="11 12">
    <name type="scientific">Phocaeicola sartorii</name>
    <dbReference type="NCBI Taxonomy" id="671267"/>
    <lineage>
        <taxon>Bacteria</taxon>
        <taxon>Pseudomonadati</taxon>
        <taxon>Bacteroidota</taxon>
        <taxon>Bacteroidia</taxon>
        <taxon>Bacteroidales</taxon>
        <taxon>Bacteroidaceae</taxon>
        <taxon>Phocaeicola</taxon>
    </lineage>
</organism>
<keyword evidence="6 8" id="KW-0472">Membrane</keyword>
<dbReference type="GO" id="GO:0009279">
    <property type="term" value="C:cell outer membrane"/>
    <property type="evidence" value="ECO:0007669"/>
    <property type="project" value="UniProtKB-SubCell"/>
</dbReference>
<keyword evidence="4 8" id="KW-0812">Transmembrane</keyword>
<sequence length="1041" mass="115801">MKKHSKKLFSLCLATMVLSGSINPAFASPADNEGREMTMTQQQKKGRIVTGTITDATDGSSIIGANIMVKGSTVGIISDIDGNFSIQVDGNKEVLVISYIGYKTQEVQVRNMSSLNIKLTSDTELLDEVIVVGYGSQKKATVTGSVSQIDGEEMKKANKVNLTSSLAGKTAGVIANTRSGEPGEDGASILIRGKGTMGNNSPLIVVDGVADRGFGRLNSEDIESISVLKDASAAIYGARAANGVILVTTKRGKEGKIKVNYAGDYSISQPTRVPEMANSLQYATYINEFDDRKGNAPSFSQEVIDHIKKGDDPIRYADTDWWDAATNKWAPQTQHSLSVSGGNDKLSFYTSAQFLYQDAIYKDSPQNFYQYQFKSNIDAQISKSIKFSFDILGRQEVRNRTAYDTNSIFATFLAASPMAAPFYPNGMLQAGDNAPDDNPIVKTQGHNGTKKYVYNLITIKPYLKIDLAKVLPGLYLDGYAALDYVFTHTKTFKHPYDIYMYNPQNGNYENQKAATGVISLNQNSNHSDRITLNGRIGYQKSFGEHNFDAFLAYEQSVYNYSSMDAYRQNFLSTAIPELFAGSSNPEDSSNGGSSTKTARQNYFGRITYNYQQRYLAEIAARYDGSVNFAGGKRWGFFPSASLGWVVSEENFFKNLTPIINFLKLKGSFGIMGNDNISAYQYLTQYKFTDGMIFGNDLDVNKTLNMTRTANPNVTWETAKTFNLGFSSQFLNGKFGFDFDYFHSKRTDILIQRSASVPWYTGLSLPAENLGRVNNSGVEMIANYHDQKGDFKWNVTANFTYARNKVDYMDEAASVPEWQKREGMPIDGFVLYDAIGIYQTPEEVESTPHLKGAKPGDLIYRDINGDGAITTADQFRTDETETPQILYGFTLGGEWKGFDLSVFFQGQAKAKYILKPKKTNFAAEFYEGRWSESNTPEENLKARWPRAMIKNAYDDGFNGSYSTWWLRSAAFLRLKNVELGYTLPKRWMNPVGLESCRLYVSGSNLFTIDDIKICDPESPNDTGGTQFYPLSRTFSFGVNLSF</sequence>
<evidence type="ECO:0000256" key="4">
    <source>
        <dbReference type="ARBA" id="ARBA00022692"/>
    </source>
</evidence>
<keyword evidence="7 8" id="KW-0998">Cell outer membrane</keyword>
<evidence type="ECO:0000256" key="5">
    <source>
        <dbReference type="ARBA" id="ARBA00022729"/>
    </source>
</evidence>
<reference evidence="11 12" key="1">
    <citation type="submission" date="2013-04" db="EMBL/GenBank/DDBJ databases">
        <title>The Genome Sequence of Bacteroides massiliensis dnLKV3.</title>
        <authorList>
            <consortium name="The Broad Institute Genomics Platform"/>
            <consortium name="The Broad Institute Genome Sequencing Center for Infectious Disease"/>
            <person name="Earl A."/>
            <person name="Xavier R."/>
            <person name="Kuhn K."/>
            <person name="Stappenbeck T."/>
            <person name="Walker B."/>
            <person name="Young S."/>
            <person name="Zeng Q."/>
            <person name="Gargeya S."/>
            <person name="Fitzgerald M."/>
            <person name="Haas B."/>
            <person name="Abouelleil A."/>
            <person name="Allen A.W."/>
            <person name="Alvarado L."/>
            <person name="Arachchi H.M."/>
            <person name="Berlin A.M."/>
            <person name="Chapman S.B."/>
            <person name="Gainer-Dewar J."/>
            <person name="Goldberg J."/>
            <person name="Griggs A."/>
            <person name="Gujja S."/>
            <person name="Hansen M."/>
            <person name="Howarth C."/>
            <person name="Imamovic A."/>
            <person name="Ireland A."/>
            <person name="Larimer J."/>
            <person name="McCowan C."/>
            <person name="Murphy C."/>
            <person name="Pearson M."/>
            <person name="Poon T.W."/>
            <person name="Priest M."/>
            <person name="Roberts A."/>
            <person name="Saif S."/>
            <person name="Shea T."/>
            <person name="Sisk P."/>
            <person name="Sykes S."/>
            <person name="Wortman J."/>
            <person name="Nusbaum C."/>
            <person name="Birren B."/>
        </authorList>
    </citation>
    <scope>NUCLEOTIDE SEQUENCE [LARGE SCALE GENOMIC DNA]</scope>
    <source>
        <strain evidence="12">dnLKV3</strain>
    </source>
</reference>
<dbReference type="Gene3D" id="2.60.40.1120">
    <property type="entry name" value="Carboxypeptidase-like, regulatory domain"/>
    <property type="match status" value="1"/>
</dbReference>
<proteinExistence type="inferred from homology"/>
<comment type="caution">
    <text evidence="11">The sequence shown here is derived from an EMBL/GenBank/DDBJ whole genome shotgun (WGS) entry which is preliminary data.</text>
</comment>
<dbReference type="RefSeq" id="WP_016274891.1">
    <property type="nucleotide sequence ID" value="NZ_JABVZU010000002.1"/>
</dbReference>
<gene>
    <name evidence="11" type="ORF">C802_00407</name>
</gene>
<dbReference type="GO" id="GO:0044718">
    <property type="term" value="P:siderophore transmembrane transport"/>
    <property type="evidence" value="ECO:0007669"/>
    <property type="project" value="TreeGrafter"/>
</dbReference>
<keyword evidence="5 9" id="KW-0732">Signal</keyword>
<dbReference type="Proteomes" id="UP000014200">
    <property type="component" value="Unassembled WGS sequence"/>
</dbReference>
<dbReference type="GeneID" id="82151834"/>
<dbReference type="InterPro" id="IPR036942">
    <property type="entry name" value="Beta-barrel_TonB_sf"/>
</dbReference>
<dbReference type="InterPro" id="IPR023996">
    <property type="entry name" value="TonB-dep_OMP_SusC/RagA"/>
</dbReference>
<dbReference type="NCBIfam" id="TIGR04057">
    <property type="entry name" value="SusC_RagA_signa"/>
    <property type="match status" value="1"/>
</dbReference>
<evidence type="ECO:0000256" key="6">
    <source>
        <dbReference type="ARBA" id="ARBA00023136"/>
    </source>
</evidence>
<dbReference type="STRING" id="1235788.C802_00407"/>
<evidence type="ECO:0000313" key="12">
    <source>
        <dbReference type="Proteomes" id="UP000014200"/>
    </source>
</evidence>
<evidence type="ECO:0000256" key="8">
    <source>
        <dbReference type="PROSITE-ProRule" id="PRU01360"/>
    </source>
</evidence>
<dbReference type="SUPFAM" id="SSF56935">
    <property type="entry name" value="Porins"/>
    <property type="match status" value="1"/>
</dbReference>
<feature type="signal peptide" evidence="9">
    <location>
        <begin position="1"/>
        <end position="27"/>
    </location>
</feature>
<dbReference type="GO" id="GO:0015344">
    <property type="term" value="F:siderophore uptake transmembrane transporter activity"/>
    <property type="evidence" value="ECO:0007669"/>
    <property type="project" value="TreeGrafter"/>
</dbReference>
<evidence type="ECO:0000313" key="11">
    <source>
        <dbReference type="EMBL" id="EOS15074.1"/>
    </source>
</evidence>
<dbReference type="Gene3D" id="2.40.170.20">
    <property type="entry name" value="TonB-dependent receptor, beta-barrel domain"/>
    <property type="match status" value="1"/>
</dbReference>
<dbReference type="Pfam" id="PF13715">
    <property type="entry name" value="CarbopepD_reg_2"/>
    <property type="match status" value="1"/>
</dbReference>
<dbReference type="OrthoDB" id="9768177at2"/>
<dbReference type="InterPro" id="IPR039426">
    <property type="entry name" value="TonB-dep_rcpt-like"/>
</dbReference>
<feature type="domain" description="TonB-dependent receptor plug" evidence="10">
    <location>
        <begin position="139"/>
        <end position="244"/>
    </location>
</feature>
<dbReference type="PANTHER" id="PTHR30069:SF29">
    <property type="entry name" value="HEMOGLOBIN AND HEMOGLOBIN-HAPTOGLOBIN-BINDING PROTEIN 1-RELATED"/>
    <property type="match status" value="1"/>
</dbReference>
<dbReference type="FunFam" id="2.170.130.10:FF:000003">
    <property type="entry name" value="SusC/RagA family TonB-linked outer membrane protein"/>
    <property type="match status" value="1"/>
</dbReference>
<evidence type="ECO:0000256" key="9">
    <source>
        <dbReference type="SAM" id="SignalP"/>
    </source>
</evidence>
<dbReference type="PROSITE" id="PS52016">
    <property type="entry name" value="TONB_DEPENDENT_REC_3"/>
    <property type="match status" value="1"/>
</dbReference>
<dbReference type="InterPro" id="IPR023997">
    <property type="entry name" value="TonB-dep_OMP_SusC/RagA_CS"/>
</dbReference>
<evidence type="ECO:0000256" key="3">
    <source>
        <dbReference type="ARBA" id="ARBA00022452"/>
    </source>
</evidence>
<evidence type="ECO:0000256" key="1">
    <source>
        <dbReference type="ARBA" id="ARBA00004571"/>
    </source>
</evidence>
<dbReference type="SUPFAM" id="SSF49464">
    <property type="entry name" value="Carboxypeptidase regulatory domain-like"/>
    <property type="match status" value="1"/>
</dbReference>
<dbReference type="PATRIC" id="fig|1235788.3.peg.398"/>
<dbReference type="InterPro" id="IPR008969">
    <property type="entry name" value="CarboxyPept-like_regulatory"/>
</dbReference>
<evidence type="ECO:0000256" key="2">
    <source>
        <dbReference type="ARBA" id="ARBA00022448"/>
    </source>
</evidence>
<keyword evidence="3 8" id="KW-1134">Transmembrane beta strand</keyword>
<evidence type="ECO:0000256" key="7">
    <source>
        <dbReference type="ARBA" id="ARBA00023237"/>
    </source>
</evidence>
<name>R9ICK3_9BACT</name>
<dbReference type="InterPro" id="IPR012910">
    <property type="entry name" value="Plug_dom"/>
</dbReference>
<keyword evidence="12" id="KW-1185">Reference proteome</keyword>
<dbReference type="PANTHER" id="PTHR30069">
    <property type="entry name" value="TONB-DEPENDENT OUTER MEMBRANE RECEPTOR"/>
    <property type="match status" value="1"/>
</dbReference>
<accession>R9ICK3</accession>
<comment type="similarity">
    <text evidence="8">Belongs to the TonB-dependent receptor family.</text>
</comment>
<feature type="chain" id="PRO_5004474436" evidence="9">
    <location>
        <begin position="28"/>
        <end position="1041"/>
    </location>
</feature>
<dbReference type="EMBL" id="ASSP01000005">
    <property type="protein sequence ID" value="EOS15074.1"/>
    <property type="molecule type" value="Genomic_DNA"/>
</dbReference>
<evidence type="ECO:0000259" key="10">
    <source>
        <dbReference type="Pfam" id="PF07715"/>
    </source>
</evidence>
<dbReference type="FunFam" id="2.60.40.1120:FF:000003">
    <property type="entry name" value="Outer membrane protein Omp121"/>
    <property type="match status" value="1"/>
</dbReference>